<sequence length="385" mass="43126">MFNGTKYRMWGKLKACLTFLFYIVCSCLAYGQYKGSSVTVGSTYGWDMVHAKTADKTNSLYGVQVQYARGLSHIDEEWIKTLNAKYFAANLLWTDMQSMHEKVGENWYNHGHAIGLSAGVGFQLYQIGLVGFFLKPEVGLTYITKNIKTQPETSTVGSAVNISLGAQLGIDIPLREDWGITTDVGVLHYSNGGASIPNGGINAFRASLGLRKSFGTAPDQNAGVVTGRKKAPFKHLEGGHAELMVGLGVRGKYRSSDKKLYRSGIFTGYSYFVNPAIAVKAGADMVYYYTIYDAERHEETFQYFGSSYERVRVGLSGGLDIAMGRFVANGMVGRYLYYKSYYEDIRWYWTTGLRYYITTRIGVQSTLYMHRMQADFINWGLAFKM</sequence>
<dbReference type="STRING" id="683125.SAMN05660206_105138"/>
<reference evidence="1 2" key="1">
    <citation type="submission" date="2016-10" db="EMBL/GenBank/DDBJ databases">
        <authorList>
            <person name="de Groot N.N."/>
        </authorList>
    </citation>
    <scope>NUCLEOTIDE SEQUENCE [LARGE SCALE GENOMIC DNA]</scope>
    <source>
        <strain evidence="1 2">DSM 22789</strain>
    </source>
</reference>
<dbReference type="RefSeq" id="WP_093365255.1">
    <property type="nucleotide sequence ID" value="NZ_FOZZ01000005.1"/>
</dbReference>
<evidence type="ECO:0000313" key="1">
    <source>
        <dbReference type="EMBL" id="SFS81712.1"/>
    </source>
</evidence>
<dbReference type="AlphaFoldDB" id="A0A1I6SXV1"/>
<dbReference type="InterPro" id="IPR018550">
    <property type="entry name" value="Lipid-A_deacylase-rel"/>
</dbReference>
<dbReference type="Pfam" id="PF09411">
    <property type="entry name" value="PagL"/>
    <property type="match status" value="1"/>
</dbReference>
<evidence type="ECO:0000313" key="2">
    <source>
        <dbReference type="Proteomes" id="UP000198785"/>
    </source>
</evidence>
<name>A0A1I6SXV1_9SPHI</name>
<accession>A0A1I6SXV1</accession>
<dbReference type="Gene3D" id="2.40.160.20">
    <property type="match status" value="1"/>
</dbReference>
<dbReference type="Proteomes" id="UP000198785">
    <property type="component" value="Unassembled WGS sequence"/>
</dbReference>
<protein>
    <submittedName>
        <fullName evidence="1">Lipid A 3-O-deacylase (PagL)</fullName>
    </submittedName>
</protein>
<gene>
    <name evidence="1" type="ORF">SAMN05660206_105138</name>
</gene>
<proteinExistence type="predicted"/>
<dbReference type="EMBL" id="FOZZ01000005">
    <property type="protein sequence ID" value="SFS81712.1"/>
    <property type="molecule type" value="Genomic_DNA"/>
</dbReference>
<dbReference type="OrthoDB" id="627554at2"/>
<keyword evidence="2" id="KW-1185">Reference proteome</keyword>
<organism evidence="1 2">
    <name type="scientific">Sphingobacterium wenxiniae</name>
    <dbReference type="NCBI Taxonomy" id="683125"/>
    <lineage>
        <taxon>Bacteria</taxon>
        <taxon>Pseudomonadati</taxon>
        <taxon>Bacteroidota</taxon>
        <taxon>Sphingobacteriia</taxon>
        <taxon>Sphingobacteriales</taxon>
        <taxon>Sphingobacteriaceae</taxon>
        <taxon>Sphingobacterium</taxon>
    </lineage>
</organism>
<dbReference type="PROSITE" id="PS51257">
    <property type="entry name" value="PROKAR_LIPOPROTEIN"/>
    <property type="match status" value="1"/>
</dbReference>